<feature type="compositionally biased region" description="Basic and acidic residues" evidence="1">
    <location>
        <begin position="1"/>
        <end position="18"/>
    </location>
</feature>
<reference evidence="3" key="1">
    <citation type="journal article" date="2019" name="Int. J. Syst. Evol. Microbiol.">
        <title>The Global Catalogue of Microorganisms (GCM) 10K type strain sequencing project: providing services to taxonomists for standard genome sequencing and annotation.</title>
        <authorList>
            <consortium name="The Broad Institute Genomics Platform"/>
            <consortium name="The Broad Institute Genome Sequencing Center for Infectious Disease"/>
            <person name="Wu L."/>
            <person name="Ma J."/>
        </authorList>
    </citation>
    <scope>NUCLEOTIDE SEQUENCE [LARGE SCALE GENOMIC DNA]</scope>
    <source>
        <strain evidence="3">CCUG 57508</strain>
    </source>
</reference>
<dbReference type="EMBL" id="JBHTKH010000006">
    <property type="protein sequence ID" value="MFD1054741.1"/>
    <property type="molecule type" value="Genomic_DNA"/>
</dbReference>
<accession>A0ABW3MW29</accession>
<feature type="region of interest" description="Disordered" evidence="1">
    <location>
        <begin position="66"/>
        <end position="96"/>
    </location>
</feature>
<feature type="region of interest" description="Disordered" evidence="1">
    <location>
        <begin position="1"/>
        <end position="53"/>
    </location>
</feature>
<keyword evidence="3" id="KW-1185">Reference proteome</keyword>
<feature type="compositionally biased region" description="Basic and acidic residues" evidence="1">
    <location>
        <begin position="74"/>
        <end position="83"/>
    </location>
</feature>
<dbReference type="RefSeq" id="WP_386052649.1">
    <property type="nucleotide sequence ID" value="NZ_JBHTKH010000006.1"/>
</dbReference>
<name>A0ABW3MW29_9MICO</name>
<evidence type="ECO:0000256" key="1">
    <source>
        <dbReference type="SAM" id="MobiDB-lite"/>
    </source>
</evidence>
<dbReference type="Proteomes" id="UP001597046">
    <property type="component" value="Unassembled WGS sequence"/>
</dbReference>
<evidence type="ECO:0000313" key="2">
    <source>
        <dbReference type="EMBL" id="MFD1054741.1"/>
    </source>
</evidence>
<evidence type="ECO:0000313" key="3">
    <source>
        <dbReference type="Proteomes" id="UP001597046"/>
    </source>
</evidence>
<organism evidence="2 3">
    <name type="scientific">Terrabacter terrigena</name>
    <dbReference type="NCBI Taxonomy" id="574718"/>
    <lineage>
        <taxon>Bacteria</taxon>
        <taxon>Bacillati</taxon>
        <taxon>Actinomycetota</taxon>
        <taxon>Actinomycetes</taxon>
        <taxon>Micrococcales</taxon>
        <taxon>Intrasporangiaceae</taxon>
        <taxon>Terrabacter</taxon>
    </lineage>
</organism>
<proteinExistence type="predicted"/>
<gene>
    <name evidence="2" type="ORF">ACFQ2V_10535</name>
</gene>
<comment type="caution">
    <text evidence="2">The sequence shown here is derived from an EMBL/GenBank/DDBJ whole genome shotgun (WGS) entry which is preliminary data.</text>
</comment>
<sequence>MFGDTDASRDEHGHDEAVGPRGFVDDLDDEAQQESHGGTGAEDAPVPVPPVTGDAAVDEAMMQLARSQAGSFAERIESGEHAHRSLQSRLGGLGGA</sequence>
<protein>
    <submittedName>
        <fullName evidence="2">Uncharacterized protein</fullName>
    </submittedName>
</protein>